<comment type="caution">
    <text evidence="2">The sequence shown here is derived from an EMBL/GenBank/DDBJ whole genome shotgun (WGS) entry which is preliminary data.</text>
</comment>
<keyword evidence="3" id="KW-1185">Reference proteome</keyword>
<evidence type="ECO:0000256" key="1">
    <source>
        <dbReference type="SAM" id="MobiDB-lite"/>
    </source>
</evidence>
<name>A0ABR1VMP0_9PEZI</name>
<organism evidence="2 3">
    <name type="scientific">Apiospora saccharicola</name>
    <dbReference type="NCBI Taxonomy" id="335842"/>
    <lineage>
        <taxon>Eukaryota</taxon>
        <taxon>Fungi</taxon>
        <taxon>Dikarya</taxon>
        <taxon>Ascomycota</taxon>
        <taxon>Pezizomycotina</taxon>
        <taxon>Sordariomycetes</taxon>
        <taxon>Xylariomycetidae</taxon>
        <taxon>Amphisphaeriales</taxon>
        <taxon>Apiosporaceae</taxon>
        <taxon>Apiospora</taxon>
    </lineage>
</organism>
<feature type="region of interest" description="Disordered" evidence="1">
    <location>
        <begin position="1"/>
        <end position="20"/>
    </location>
</feature>
<dbReference type="Proteomes" id="UP001446871">
    <property type="component" value="Unassembled WGS sequence"/>
</dbReference>
<reference evidence="2 3" key="1">
    <citation type="submission" date="2023-01" db="EMBL/GenBank/DDBJ databases">
        <title>Analysis of 21 Apiospora genomes using comparative genomics revels a genus with tremendous synthesis potential of carbohydrate active enzymes and secondary metabolites.</title>
        <authorList>
            <person name="Sorensen T."/>
        </authorList>
    </citation>
    <scope>NUCLEOTIDE SEQUENCE [LARGE SCALE GENOMIC DNA]</scope>
    <source>
        <strain evidence="2 3">CBS 83171</strain>
    </source>
</reference>
<protein>
    <submittedName>
        <fullName evidence="2">Uncharacterized protein</fullName>
    </submittedName>
</protein>
<proteinExistence type="predicted"/>
<evidence type="ECO:0000313" key="3">
    <source>
        <dbReference type="Proteomes" id="UP001446871"/>
    </source>
</evidence>
<evidence type="ECO:0000313" key="2">
    <source>
        <dbReference type="EMBL" id="KAK8072473.1"/>
    </source>
</evidence>
<accession>A0ABR1VMP0</accession>
<gene>
    <name evidence="2" type="ORF">PG996_005821</name>
</gene>
<sequence>MEPFLQPPGGLKDPPPWPRRHCRSSCTDSIMAHVQQFTFYAPPKLGKDKQNRFITDARTKYTCELMLMYNTTKKALQIDAVLREEDIC</sequence>
<dbReference type="EMBL" id="JAQQWM010000003">
    <property type="protein sequence ID" value="KAK8072473.1"/>
    <property type="molecule type" value="Genomic_DNA"/>
</dbReference>